<feature type="domain" description="ABC transporter" evidence="5">
    <location>
        <begin position="27"/>
        <end position="256"/>
    </location>
</feature>
<dbReference type="Gene3D" id="2.70.50.60">
    <property type="entry name" value="abc- transporter (atp binding component) like domain"/>
    <property type="match status" value="1"/>
</dbReference>
<dbReference type="InterPro" id="IPR015860">
    <property type="entry name" value="ABC_transpr_TagH-like"/>
</dbReference>
<keyword evidence="7" id="KW-1185">Reference proteome</keyword>
<dbReference type="SUPFAM" id="SSF52540">
    <property type="entry name" value="P-loop containing nucleoside triphosphate hydrolases"/>
    <property type="match status" value="1"/>
</dbReference>
<dbReference type="GO" id="GO:0016020">
    <property type="term" value="C:membrane"/>
    <property type="evidence" value="ECO:0007669"/>
    <property type="project" value="InterPro"/>
</dbReference>
<dbReference type="AlphaFoldDB" id="A0A540VFE3"/>
<keyword evidence="4 6" id="KW-0067">ATP-binding</keyword>
<dbReference type="Pfam" id="PF00005">
    <property type="entry name" value="ABC_tran"/>
    <property type="match status" value="1"/>
</dbReference>
<dbReference type="GO" id="GO:0016887">
    <property type="term" value="F:ATP hydrolysis activity"/>
    <property type="evidence" value="ECO:0007669"/>
    <property type="project" value="InterPro"/>
</dbReference>
<dbReference type="RefSeq" id="WP_141610294.1">
    <property type="nucleotide sequence ID" value="NZ_VIGC02000013.1"/>
</dbReference>
<dbReference type="PROSITE" id="PS50893">
    <property type="entry name" value="ABC_TRANSPORTER_2"/>
    <property type="match status" value="1"/>
</dbReference>
<evidence type="ECO:0000313" key="7">
    <source>
        <dbReference type="Proteomes" id="UP000317371"/>
    </source>
</evidence>
<dbReference type="Proteomes" id="UP000317371">
    <property type="component" value="Unassembled WGS sequence"/>
</dbReference>
<dbReference type="PANTHER" id="PTHR46743">
    <property type="entry name" value="TEICHOIC ACIDS EXPORT ATP-BINDING PROTEIN TAGH"/>
    <property type="match status" value="1"/>
</dbReference>
<evidence type="ECO:0000256" key="2">
    <source>
        <dbReference type="ARBA" id="ARBA00022448"/>
    </source>
</evidence>
<keyword evidence="2" id="KW-0813">Transport</keyword>
<dbReference type="InterPro" id="IPR029439">
    <property type="entry name" value="Wzt_C"/>
</dbReference>
<keyword evidence="3" id="KW-0547">Nucleotide-binding</keyword>
<dbReference type="CDD" id="cd03220">
    <property type="entry name" value="ABC_KpsT_Wzt"/>
    <property type="match status" value="1"/>
</dbReference>
<comment type="caution">
    <text evidence="6">The sequence shown here is derived from an EMBL/GenBank/DDBJ whole genome shotgun (WGS) entry which is preliminary data.</text>
</comment>
<dbReference type="Pfam" id="PF14524">
    <property type="entry name" value="Wzt_C"/>
    <property type="match status" value="1"/>
</dbReference>
<name>A0A540VFE3_9CHLR</name>
<dbReference type="GO" id="GO:0005524">
    <property type="term" value="F:ATP binding"/>
    <property type="evidence" value="ECO:0007669"/>
    <property type="project" value="UniProtKB-KW"/>
</dbReference>
<dbReference type="CDD" id="cd10147">
    <property type="entry name" value="Wzt_C-like"/>
    <property type="match status" value="1"/>
</dbReference>
<dbReference type="EMBL" id="VIGC01000013">
    <property type="protein sequence ID" value="TQE95475.1"/>
    <property type="molecule type" value="Genomic_DNA"/>
</dbReference>
<evidence type="ECO:0000256" key="3">
    <source>
        <dbReference type="ARBA" id="ARBA00022741"/>
    </source>
</evidence>
<proteinExistence type="inferred from homology"/>
<dbReference type="SMART" id="SM00382">
    <property type="entry name" value="AAA"/>
    <property type="match status" value="1"/>
</dbReference>
<gene>
    <name evidence="6" type="ORF">FKZ61_11570</name>
</gene>
<comment type="similarity">
    <text evidence="1">Belongs to the ABC transporter superfamily.</text>
</comment>
<dbReference type="GO" id="GO:0140359">
    <property type="term" value="F:ABC-type transporter activity"/>
    <property type="evidence" value="ECO:0007669"/>
    <property type="project" value="InterPro"/>
</dbReference>
<dbReference type="Gene3D" id="3.40.50.300">
    <property type="entry name" value="P-loop containing nucleotide triphosphate hydrolases"/>
    <property type="match status" value="1"/>
</dbReference>
<dbReference type="InterPro" id="IPR050683">
    <property type="entry name" value="Bact_Polysacc_Export_ATP-bd"/>
</dbReference>
<evidence type="ECO:0000256" key="1">
    <source>
        <dbReference type="ARBA" id="ARBA00005417"/>
    </source>
</evidence>
<sequence length="426" mass="46865">MSDVLVEVTHVSKKFCRSLKRSLWYGVQDLGLELTGRSYPRDQLRKDEFWAVRDVSLQVRRGETLGLIGHNGAGKTTLLRMLNGLIKPDLGEITVRGRMQALIALGAGFNPVLTGRENIYINASVLGLSKAEIDRRFDEIVAFSGIEEFIDMPVQSYSSGMTVRLGFSVAAHLEPDVLLVDEVLAVGDLAFRTKCQVRIQQMKNNGVAIVLVSHNLHTISHVCTRAVTFEKGRIIYEGDTEAAIDAYRASLLKHYDGPAEDLRGGTGEIRVQRLEVLNEAGQPQQEFDMGSGVRLRLHYEASEPVHNPVINIAMHVLNSHQVTGFRTDVDGLSVGTLQGKGHVDIVVPQLNLFPNVYTLDAILFHPDGFTFYDRVNNAAHIKVRGGLQVNGTAYLPHRWQVNGAAPEAQATTDGAGRALATQLQLS</sequence>
<evidence type="ECO:0000313" key="6">
    <source>
        <dbReference type="EMBL" id="TQE95475.1"/>
    </source>
</evidence>
<protein>
    <submittedName>
        <fullName evidence="6">ABC transporter ATP-binding protein</fullName>
    </submittedName>
</protein>
<dbReference type="PANTHER" id="PTHR46743:SF2">
    <property type="entry name" value="TEICHOIC ACIDS EXPORT ATP-BINDING PROTEIN TAGH"/>
    <property type="match status" value="1"/>
</dbReference>
<organism evidence="6 7">
    <name type="scientific">Litorilinea aerophila</name>
    <dbReference type="NCBI Taxonomy" id="1204385"/>
    <lineage>
        <taxon>Bacteria</taxon>
        <taxon>Bacillati</taxon>
        <taxon>Chloroflexota</taxon>
        <taxon>Caldilineae</taxon>
        <taxon>Caldilineales</taxon>
        <taxon>Caldilineaceae</taxon>
        <taxon>Litorilinea</taxon>
    </lineage>
</organism>
<evidence type="ECO:0000256" key="4">
    <source>
        <dbReference type="ARBA" id="ARBA00022840"/>
    </source>
</evidence>
<dbReference type="InterPro" id="IPR003439">
    <property type="entry name" value="ABC_transporter-like_ATP-bd"/>
</dbReference>
<dbReference type="InParanoid" id="A0A540VFE3"/>
<dbReference type="InterPro" id="IPR027417">
    <property type="entry name" value="P-loop_NTPase"/>
</dbReference>
<accession>A0A540VFE3</accession>
<evidence type="ECO:0000259" key="5">
    <source>
        <dbReference type="PROSITE" id="PS50893"/>
    </source>
</evidence>
<reference evidence="6 7" key="1">
    <citation type="submission" date="2019-06" db="EMBL/GenBank/DDBJ databases">
        <title>Genome sequence of Litorilinea aerophila BAA-2444.</title>
        <authorList>
            <person name="Maclea K.S."/>
            <person name="Maurais E.G."/>
            <person name="Iannazzi L.C."/>
        </authorList>
    </citation>
    <scope>NUCLEOTIDE SEQUENCE [LARGE SCALE GENOMIC DNA]</scope>
    <source>
        <strain evidence="6 7">ATCC BAA-2444</strain>
    </source>
</reference>
<dbReference type="InterPro" id="IPR003593">
    <property type="entry name" value="AAA+_ATPase"/>
</dbReference>
<dbReference type="OrthoDB" id="9778870at2"/>